<accession>A0AAD5GV07</accession>
<feature type="non-terminal residue" evidence="1">
    <location>
        <position position="131"/>
    </location>
</feature>
<comment type="caution">
    <text evidence="1">The sequence shown here is derived from an EMBL/GenBank/DDBJ whole genome shotgun (WGS) entry which is preliminary data.</text>
</comment>
<reference evidence="1" key="1">
    <citation type="submission" date="2022-06" db="EMBL/GenBank/DDBJ databases">
        <title>Uncovering the hologenomic basis of an extraordinary plant invasion.</title>
        <authorList>
            <person name="Bieker V.C."/>
            <person name="Martin M.D."/>
            <person name="Gilbert T."/>
            <person name="Hodgins K."/>
            <person name="Battlay P."/>
            <person name="Petersen B."/>
            <person name="Wilson J."/>
        </authorList>
    </citation>
    <scope>NUCLEOTIDE SEQUENCE</scope>
    <source>
        <strain evidence="1">AA19_3_7</strain>
        <tissue evidence="1">Leaf</tissue>
    </source>
</reference>
<dbReference type="EMBL" id="JAMZMK010000312">
    <property type="protein sequence ID" value="KAI7756672.1"/>
    <property type="molecule type" value="Genomic_DNA"/>
</dbReference>
<dbReference type="Proteomes" id="UP001206925">
    <property type="component" value="Unassembled WGS sequence"/>
</dbReference>
<gene>
    <name evidence="1" type="ORF">M8C21_009654</name>
</gene>
<proteinExistence type="predicted"/>
<dbReference type="AlphaFoldDB" id="A0AAD5GV07"/>
<evidence type="ECO:0000313" key="2">
    <source>
        <dbReference type="Proteomes" id="UP001206925"/>
    </source>
</evidence>
<organism evidence="1 2">
    <name type="scientific">Ambrosia artemisiifolia</name>
    <name type="common">Common ragweed</name>
    <dbReference type="NCBI Taxonomy" id="4212"/>
    <lineage>
        <taxon>Eukaryota</taxon>
        <taxon>Viridiplantae</taxon>
        <taxon>Streptophyta</taxon>
        <taxon>Embryophyta</taxon>
        <taxon>Tracheophyta</taxon>
        <taxon>Spermatophyta</taxon>
        <taxon>Magnoliopsida</taxon>
        <taxon>eudicotyledons</taxon>
        <taxon>Gunneridae</taxon>
        <taxon>Pentapetalae</taxon>
        <taxon>asterids</taxon>
        <taxon>campanulids</taxon>
        <taxon>Asterales</taxon>
        <taxon>Asteraceae</taxon>
        <taxon>Asteroideae</taxon>
        <taxon>Heliantheae alliance</taxon>
        <taxon>Heliantheae</taxon>
        <taxon>Ambrosia</taxon>
    </lineage>
</organism>
<sequence>VEKGGDVVDNVTSMGFRWDHEWNRISRKATLCYPVFAPILLMSLGINLGMCSGSGASSTKGDDRVVSTNKKTMVGTIAGDIGYNKMLIKIDMDICGTIDQRRSSTLSTKHFWSFGKESATPRFCSTITYST</sequence>
<protein>
    <submittedName>
        <fullName evidence="1">Uncharacterized protein</fullName>
    </submittedName>
</protein>
<name>A0AAD5GV07_AMBAR</name>
<keyword evidence="2" id="KW-1185">Reference proteome</keyword>
<evidence type="ECO:0000313" key="1">
    <source>
        <dbReference type="EMBL" id="KAI7756672.1"/>
    </source>
</evidence>